<dbReference type="HOGENOM" id="CLU_2406874_0_0_11"/>
<dbReference type="EMBL" id="CP009110">
    <property type="protein sequence ID" value="AIJ23755.1"/>
    <property type="molecule type" value="Genomic_DNA"/>
</dbReference>
<feature type="compositionally biased region" description="Basic and acidic residues" evidence="1">
    <location>
        <begin position="22"/>
        <end position="36"/>
    </location>
</feature>
<dbReference type="Proteomes" id="UP000062973">
    <property type="component" value="Chromosome"/>
</dbReference>
<dbReference type="AlphaFoldDB" id="A0A076MYH9"/>
<evidence type="ECO:0000256" key="1">
    <source>
        <dbReference type="SAM" id="MobiDB-lite"/>
    </source>
</evidence>
<keyword evidence="3" id="KW-1185">Reference proteome</keyword>
<sequence>MEVDLRGDRPRFRAAAHLCHGHRVDSSRRETREPRDPNATASPHAHRRRGDDPRRTPTLRKTMIRTAASPVPHYFETRKQIFRPLTAESWPE</sequence>
<evidence type="ECO:0000313" key="3">
    <source>
        <dbReference type="Proteomes" id="UP000062973"/>
    </source>
</evidence>
<proteinExistence type="predicted"/>
<feature type="region of interest" description="Disordered" evidence="1">
    <location>
        <begin position="1"/>
        <end position="59"/>
    </location>
</feature>
<feature type="compositionally biased region" description="Basic and acidic residues" evidence="1">
    <location>
        <begin position="1"/>
        <end position="11"/>
    </location>
</feature>
<dbReference type="KEGG" id="amq:AMETH_3663"/>
<dbReference type="PATRIC" id="fig|1068978.7.peg.3914"/>
<gene>
    <name evidence="2" type="ORF">AMETH_3663</name>
</gene>
<accession>A0A076MYH9</accession>
<organism evidence="2 3">
    <name type="scientific">Amycolatopsis methanolica 239</name>
    <dbReference type="NCBI Taxonomy" id="1068978"/>
    <lineage>
        <taxon>Bacteria</taxon>
        <taxon>Bacillati</taxon>
        <taxon>Actinomycetota</taxon>
        <taxon>Actinomycetes</taxon>
        <taxon>Pseudonocardiales</taxon>
        <taxon>Pseudonocardiaceae</taxon>
        <taxon>Amycolatopsis</taxon>
        <taxon>Amycolatopsis methanolica group</taxon>
    </lineage>
</organism>
<reference evidence="2 3" key="1">
    <citation type="submission" date="2014-07" db="EMBL/GenBank/DDBJ databases">
        <title>Whole Genome Sequence of the Amycolatopsis methanolica 239.</title>
        <authorList>
            <person name="Tang B."/>
        </authorList>
    </citation>
    <scope>NUCLEOTIDE SEQUENCE [LARGE SCALE GENOMIC DNA]</scope>
    <source>
        <strain evidence="2 3">239</strain>
    </source>
</reference>
<name>A0A076MYH9_AMYME</name>
<evidence type="ECO:0000313" key="2">
    <source>
        <dbReference type="EMBL" id="AIJ23755.1"/>
    </source>
</evidence>
<protein>
    <submittedName>
        <fullName evidence="2">Uncharacterized protein</fullName>
    </submittedName>
</protein>